<protein>
    <submittedName>
        <fullName evidence="1">Uncharacterized protein</fullName>
    </submittedName>
</protein>
<dbReference type="AlphaFoldDB" id="A0A645EVN2"/>
<reference evidence="1" key="1">
    <citation type="submission" date="2019-08" db="EMBL/GenBank/DDBJ databases">
        <authorList>
            <person name="Kucharzyk K."/>
            <person name="Murdoch R.W."/>
            <person name="Higgins S."/>
            <person name="Loffler F."/>
        </authorList>
    </citation>
    <scope>NUCLEOTIDE SEQUENCE</scope>
</reference>
<organism evidence="1">
    <name type="scientific">bioreactor metagenome</name>
    <dbReference type="NCBI Taxonomy" id="1076179"/>
    <lineage>
        <taxon>unclassified sequences</taxon>
        <taxon>metagenomes</taxon>
        <taxon>ecological metagenomes</taxon>
    </lineage>
</organism>
<name>A0A645EVN2_9ZZZZ</name>
<proteinExistence type="predicted"/>
<sequence length="295" mass="32910">MGIAETHSDVGINRREINRKGGVDLGQNPWGPYDPIMTVVAFRTLDNKPIANLIHYSAHGTAAGCNREISRDWSGVMTDRLEKESGAVTAFFNGAEGDVGPRLSNGSTVGDIAHVRELGGVAAMDAVRGYKKIKSYRVPSLGFVQGEIKLPYSPLMPKEEALEALEKYENPEELINISYLEYHRLKSILAVYENNEPIKTHNIFEQTMIKLDDVVFIPIAYEFFVEIALRLRKFSPYQYTLSLSNANGSNSYLATQSEICKGGYEIRSFLSGNTYNLTPDADTLIVNEHLRLLNQ</sequence>
<evidence type="ECO:0000313" key="1">
    <source>
        <dbReference type="EMBL" id="MPN06091.1"/>
    </source>
</evidence>
<accession>A0A645EVN2</accession>
<gene>
    <name evidence="1" type="ORF">SDC9_153346</name>
</gene>
<comment type="caution">
    <text evidence="1">The sequence shown here is derived from an EMBL/GenBank/DDBJ whole genome shotgun (WGS) entry which is preliminary data.</text>
</comment>
<dbReference type="EMBL" id="VSSQ01051982">
    <property type="protein sequence ID" value="MPN06091.1"/>
    <property type="molecule type" value="Genomic_DNA"/>
</dbReference>